<dbReference type="EMBL" id="JACDUO010000002">
    <property type="protein sequence ID" value="MBA2864639.1"/>
    <property type="molecule type" value="Genomic_DNA"/>
</dbReference>
<evidence type="ECO:0000256" key="14">
    <source>
        <dbReference type="ARBA" id="ARBA00025153"/>
    </source>
</evidence>
<dbReference type="Proteomes" id="UP000239462">
    <property type="component" value="Chromosome"/>
</dbReference>
<evidence type="ECO:0000256" key="4">
    <source>
        <dbReference type="ARBA" id="ARBA00009524"/>
    </source>
</evidence>
<dbReference type="HAMAP" id="MF_01966">
    <property type="entry name" value="NADHX_epimerase"/>
    <property type="match status" value="1"/>
</dbReference>
<dbReference type="EC" id="5.1.99.6" evidence="19"/>
<evidence type="ECO:0000256" key="19">
    <source>
        <dbReference type="PIRNR" id="PIRNR017184"/>
    </source>
</evidence>
<feature type="binding site" evidence="18">
    <location>
        <begin position="168"/>
        <end position="174"/>
    </location>
    <ligand>
        <name>(6S)-NADPHX</name>
        <dbReference type="ChEBI" id="CHEBI:64076"/>
    </ligand>
</feature>
<evidence type="ECO:0000256" key="17">
    <source>
        <dbReference type="HAMAP-Rule" id="MF_01965"/>
    </source>
</evidence>
<evidence type="ECO:0000256" key="7">
    <source>
        <dbReference type="ARBA" id="ARBA00022840"/>
    </source>
</evidence>
<evidence type="ECO:0000256" key="1">
    <source>
        <dbReference type="ARBA" id="ARBA00000013"/>
    </source>
</evidence>
<dbReference type="Proteomes" id="UP000590564">
    <property type="component" value="Unassembled WGS sequence"/>
</dbReference>
<reference evidence="24 27" key="3">
    <citation type="submission" date="2020-08" db="EMBL/GenBank/DDBJ databases">
        <title>Genomic Encyclopedia of Type Strains, Phase IV (KMG-V): Genome sequencing to study the core and pangenomes of soil and plant-associated prokaryotes.</title>
        <authorList>
            <person name="Whitman W."/>
        </authorList>
    </citation>
    <scope>NUCLEOTIDE SEQUENCE [LARGE SCALE GENOMIC DNA]</scope>
    <source>
        <strain evidence="23 26">C13</strain>
        <strain evidence="24 27">D1</strain>
    </source>
</reference>
<evidence type="ECO:0000313" key="23">
    <source>
        <dbReference type="EMBL" id="MBA2864639.1"/>
    </source>
</evidence>
<dbReference type="NCBIfam" id="TIGR00197">
    <property type="entry name" value="yjeF_nterm"/>
    <property type="match status" value="1"/>
</dbReference>
<dbReference type="GO" id="GO:0046872">
    <property type="term" value="F:metal ion binding"/>
    <property type="evidence" value="ECO:0007669"/>
    <property type="project" value="UniProtKB-UniRule"/>
</dbReference>
<evidence type="ECO:0000256" key="11">
    <source>
        <dbReference type="ARBA" id="ARBA00023235"/>
    </source>
</evidence>
<sequence>MKDIKCVQKTGNILEFEQLREKLGIIDKKDVSSLEIKVIDENSEQYGISKEKLMENAGRAVYEEIANLNFDFSKVYVLCGTGNNGGDGFVIARHISNNFATFVVLVGNERKIRTSETQKNFNILKNMEVFGNLEYMNILENENAIDLIKTLENELKNENVLVIDSMLGTGITGNLKNPYSTIVDYLNDLKSKYYENLKIISVDIQTGNLKSDLEVILHKRKVENKNKNFVVKNIGIPKYIENMVGKGDFYLLNKRKLNSHKGQNGKVLIIGGSKEYHGAPVFSGLAASKFADIVTVASVSNVIGTVRNYPELMPYELNGEYIGQKNTDELLKLSKNYDCTVLGSGLSLNSSTKEFVNSYLNETNGKVVIDADAIKLIDYGNFEFKNNFIFTPHKKEFEYMKDYVKKYAKNQGFNSTVVLKGSIDIVFDPDNIKMNITGNQGMTAGGTGDILCGIIGAICACNDAFPSACCGTYINGYCGDLLEKEYGYYYNSTDIIKILPKALKELLY</sequence>
<evidence type="ECO:0000256" key="8">
    <source>
        <dbReference type="ARBA" id="ARBA00022857"/>
    </source>
</evidence>
<dbReference type="Proteomes" id="UP000567099">
    <property type="component" value="Unassembled WGS sequence"/>
</dbReference>
<evidence type="ECO:0000256" key="12">
    <source>
        <dbReference type="ARBA" id="ARBA00023239"/>
    </source>
</evidence>
<reference evidence="25" key="1">
    <citation type="journal article" date="2018" name="Genome Announc.">
        <title>Complete Genome Sequence of the Methanococcus maripaludis Type Strain JJ (DSM 2067), a Model for Selenoprotein Synthesis in Archaea.</title>
        <authorList>
            <person name="Poehlein A."/>
            <person name="Heym D."/>
            <person name="Quitzke V."/>
            <person name="Fersch J."/>
            <person name="Daniel R."/>
            <person name="Rother M."/>
        </authorList>
    </citation>
    <scope>NUCLEOTIDE SEQUENCE [LARGE SCALE GENOMIC DNA]</scope>
    <source>
        <strain evidence="25">DSM 2067</strain>
    </source>
</reference>
<evidence type="ECO:0000313" key="27">
    <source>
        <dbReference type="Proteomes" id="UP000590564"/>
    </source>
</evidence>
<name>A0A2L1CBE7_METMI</name>
<comment type="similarity">
    <text evidence="3 19">In the N-terminal section; belongs to the NnrE/AIBP family.</text>
</comment>
<evidence type="ECO:0000256" key="10">
    <source>
        <dbReference type="ARBA" id="ARBA00023027"/>
    </source>
</evidence>
<dbReference type="PROSITE" id="PS51383">
    <property type="entry name" value="YJEF_C_3"/>
    <property type="match status" value="1"/>
</dbReference>
<comment type="similarity">
    <text evidence="18">Belongs to the NnrE/AIBP family.</text>
</comment>
<feature type="binding site" evidence="18">
    <location>
        <position position="179"/>
    </location>
    <ligand>
        <name>(6S)-NADPHX</name>
        <dbReference type="ChEBI" id="CHEBI:64076"/>
    </ligand>
</feature>
<evidence type="ECO:0000259" key="20">
    <source>
        <dbReference type="PROSITE" id="PS51383"/>
    </source>
</evidence>
<comment type="catalytic activity">
    <reaction evidence="2 18 19">
        <text>(6R)-NADPHX = (6S)-NADPHX</text>
        <dbReference type="Rhea" id="RHEA:32227"/>
        <dbReference type="ChEBI" id="CHEBI:64076"/>
        <dbReference type="ChEBI" id="CHEBI:64077"/>
        <dbReference type="EC" id="5.1.99.6"/>
    </reaction>
</comment>
<evidence type="ECO:0000313" key="22">
    <source>
        <dbReference type="EMBL" id="AVB76216.1"/>
    </source>
</evidence>
<evidence type="ECO:0000256" key="13">
    <source>
        <dbReference type="ARBA" id="ARBA00023268"/>
    </source>
</evidence>
<proteinExistence type="inferred from homology"/>
<dbReference type="NCBIfam" id="TIGR00196">
    <property type="entry name" value="yjeF_cterm"/>
    <property type="match status" value="1"/>
</dbReference>
<dbReference type="SUPFAM" id="SSF53613">
    <property type="entry name" value="Ribokinase-like"/>
    <property type="match status" value="1"/>
</dbReference>
<dbReference type="GO" id="GO:0110051">
    <property type="term" value="P:metabolite repair"/>
    <property type="evidence" value="ECO:0007669"/>
    <property type="project" value="TreeGrafter"/>
</dbReference>
<dbReference type="EMBL" id="JACHED010000003">
    <property type="protein sequence ID" value="MBB6497489.1"/>
    <property type="molecule type" value="Genomic_DNA"/>
</dbReference>
<evidence type="ECO:0000256" key="18">
    <source>
        <dbReference type="HAMAP-Rule" id="MF_01966"/>
    </source>
</evidence>
<comment type="cofactor">
    <cofactor evidence="18 19">
        <name>K(+)</name>
        <dbReference type="ChEBI" id="CHEBI:29103"/>
    </cofactor>
    <text evidence="18 19">Binds 1 potassium ion per subunit.</text>
</comment>
<dbReference type="Pfam" id="PF01256">
    <property type="entry name" value="Carb_kinase"/>
    <property type="match status" value="1"/>
</dbReference>
<comment type="similarity">
    <text evidence="17">Belongs to the NnrD/CARKD family.</text>
</comment>
<evidence type="ECO:0000256" key="2">
    <source>
        <dbReference type="ARBA" id="ARBA00000909"/>
    </source>
</evidence>
<comment type="function">
    <text evidence="18">Catalyzes the epimerization of the S- and R-forms of NAD(P)HX, a damaged form of NAD(P)H that is a result of enzymatic or heat-dependent hydration. This is a prerequisite for the S-specific NAD(P)H-hydrate dehydratase to allow the repair of both epimers of NAD(P)HX.</text>
</comment>
<evidence type="ECO:0000256" key="15">
    <source>
        <dbReference type="ARBA" id="ARBA00048238"/>
    </source>
</evidence>
<dbReference type="GeneID" id="36101895"/>
<dbReference type="KEGG" id="mmad:MMJJ_08050"/>
<feature type="binding site" evidence="17">
    <location>
        <position position="345"/>
    </location>
    <ligand>
        <name>(6S)-NADPHX</name>
        <dbReference type="ChEBI" id="CHEBI:64076"/>
    </ligand>
</feature>
<dbReference type="GO" id="GO:0052855">
    <property type="term" value="F:ADP-dependent NAD(P)H-hydrate dehydratase activity"/>
    <property type="evidence" value="ECO:0007669"/>
    <property type="project" value="UniProtKB-UniRule"/>
</dbReference>
<gene>
    <name evidence="22" type="primary">nnr</name>
    <name evidence="17" type="synonym">nnrD</name>
    <name evidence="18" type="synonym">nnrE</name>
    <name evidence="23" type="ORF">HNP94_001661</name>
    <name evidence="24" type="ORF">HNP96_001532</name>
    <name evidence="22" type="ORF">MMJJ_08050</name>
</gene>
<dbReference type="InterPro" id="IPR030677">
    <property type="entry name" value="Nnr"/>
</dbReference>
<comment type="catalytic activity">
    <reaction evidence="15 17 19">
        <text>(6S)-NADHX + ADP = AMP + phosphate + NADH + H(+)</text>
        <dbReference type="Rhea" id="RHEA:32223"/>
        <dbReference type="ChEBI" id="CHEBI:15378"/>
        <dbReference type="ChEBI" id="CHEBI:43474"/>
        <dbReference type="ChEBI" id="CHEBI:57945"/>
        <dbReference type="ChEBI" id="CHEBI:64074"/>
        <dbReference type="ChEBI" id="CHEBI:456215"/>
        <dbReference type="ChEBI" id="CHEBI:456216"/>
        <dbReference type="EC" id="4.2.1.136"/>
    </reaction>
</comment>
<dbReference type="InterPro" id="IPR004443">
    <property type="entry name" value="YjeF_N_dom"/>
</dbReference>
<evidence type="ECO:0000256" key="3">
    <source>
        <dbReference type="ARBA" id="ARBA00006001"/>
    </source>
</evidence>
<dbReference type="CDD" id="cd01171">
    <property type="entry name" value="YXKO-related"/>
    <property type="match status" value="1"/>
</dbReference>
<keyword evidence="12 17" id="KW-0456">Lyase</keyword>
<feature type="domain" description="YjeF C-terminal" evidence="20">
    <location>
        <begin position="244"/>
        <end position="506"/>
    </location>
</feature>
<comment type="subunit">
    <text evidence="17">Homotetramer.</text>
</comment>
<keyword evidence="7 17" id="KW-0067">ATP-binding</keyword>
<dbReference type="GO" id="GO:0005524">
    <property type="term" value="F:ATP binding"/>
    <property type="evidence" value="ECO:0007669"/>
    <property type="project" value="UniProtKB-UniRule"/>
</dbReference>
<accession>A0A2L1CBE7</accession>
<feature type="binding site" evidence="17">
    <location>
        <position position="449"/>
    </location>
    <ligand>
        <name>(6S)-NADPHX</name>
        <dbReference type="ChEBI" id="CHEBI:64076"/>
    </ligand>
</feature>
<feature type="binding site" evidence="17">
    <location>
        <position position="448"/>
    </location>
    <ligand>
        <name>AMP</name>
        <dbReference type="ChEBI" id="CHEBI:456215"/>
    </ligand>
</feature>
<dbReference type="AlphaFoldDB" id="A0A2L1CBE7"/>
<evidence type="ECO:0000313" key="24">
    <source>
        <dbReference type="EMBL" id="MBB6497489.1"/>
    </source>
</evidence>
<dbReference type="HAMAP" id="MF_01965">
    <property type="entry name" value="NADHX_dehydratase"/>
    <property type="match status" value="1"/>
</dbReference>
<dbReference type="GO" id="GO:0046496">
    <property type="term" value="P:nicotinamide nucleotide metabolic process"/>
    <property type="evidence" value="ECO:0007669"/>
    <property type="project" value="UniProtKB-UniRule"/>
</dbReference>
<feature type="domain" description="YjeF N-terminal" evidence="21">
    <location>
        <begin position="31"/>
        <end position="242"/>
    </location>
</feature>
<dbReference type="PIRSF" id="PIRSF017184">
    <property type="entry name" value="Nnr"/>
    <property type="match status" value="1"/>
</dbReference>
<evidence type="ECO:0000256" key="5">
    <source>
        <dbReference type="ARBA" id="ARBA00022723"/>
    </source>
</evidence>
<dbReference type="GO" id="GO:0052856">
    <property type="term" value="F:NAD(P)HX epimerase activity"/>
    <property type="evidence" value="ECO:0007669"/>
    <property type="project" value="UniProtKB-UniRule"/>
</dbReference>
<feature type="binding site" evidence="18">
    <location>
        <position position="206"/>
    </location>
    <ligand>
        <name>K(+)</name>
        <dbReference type="ChEBI" id="CHEBI:29103"/>
    </ligand>
</feature>
<feature type="binding site" evidence="18">
    <location>
        <position position="203"/>
    </location>
    <ligand>
        <name>(6S)-NADPHX</name>
        <dbReference type="ChEBI" id="CHEBI:64076"/>
    </ligand>
</feature>
<keyword evidence="13" id="KW-0511">Multifunctional enzyme</keyword>
<keyword evidence="10 17" id="KW-0520">NAD</keyword>
<dbReference type="Gene3D" id="3.40.50.10260">
    <property type="entry name" value="YjeF N-terminal domain"/>
    <property type="match status" value="1"/>
</dbReference>
<evidence type="ECO:0000259" key="21">
    <source>
        <dbReference type="PROSITE" id="PS51385"/>
    </source>
</evidence>
<organism evidence="22 25">
    <name type="scientific">Methanococcus maripaludis</name>
    <name type="common">Methanococcus deltae</name>
    <dbReference type="NCBI Taxonomy" id="39152"/>
    <lineage>
        <taxon>Archaea</taxon>
        <taxon>Methanobacteriati</taxon>
        <taxon>Methanobacteriota</taxon>
        <taxon>Methanomada group</taxon>
        <taxon>Methanococci</taxon>
        <taxon>Methanococcales</taxon>
        <taxon>Methanococcaceae</taxon>
        <taxon>Methanococcus</taxon>
    </lineage>
</organism>
<comment type="similarity">
    <text evidence="4 19">In the C-terminal section; belongs to the NnrD/CARKD family.</text>
</comment>
<keyword evidence="5 18" id="KW-0479">Metal-binding</keyword>
<dbReference type="EC" id="4.2.1.136" evidence="19"/>
<feature type="binding site" evidence="18">
    <location>
        <position position="84"/>
    </location>
    <ligand>
        <name>K(+)</name>
        <dbReference type="ChEBI" id="CHEBI:29103"/>
    </ligand>
</feature>
<comment type="cofactor">
    <cofactor evidence="17">
        <name>Mg(2+)</name>
        <dbReference type="ChEBI" id="CHEBI:18420"/>
    </cofactor>
</comment>
<dbReference type="InterPro" id="IPR036652">
    <property type="entry name" value="YjeF_N_dom_sf"/>
</dbReference>
<comment type="caution">
    <text evidence="17">Lacks conserved residue(s) required for the propagation of feature annotation.</text>
</comment>
<keyword evidence="6 17" id="KW-0547">Nucleotide-binding</keyword>
<comment type="catalytic activity">
    <reaction evidence="16 17 19">
        <text>(6S)-NADPHX + ADP = AMP + phosphate + NADPH + H(+)</text>
        <dbReference type="Rhea" id="RHEA:32235"/>
        <dbReference type="ChEBI" id="CHEBI:15378"/>
        <dbReference type="ChEBI" id="CHEBI:43474"/>
        <dbReference type="ChEBI" id="CHEBI:57783"/>
        <dbReference type="ChEBI" id="CHEBI:64076"/>
        <dbReference type="ChEBI" id="CHEBI:456215"/>
        <dbReference type="ChEBI" id="CHEBI:456216"/>
        <dbReference type="EC" id="4.2.1.136"/>
    </reaction>
</comment>
<dbReference type="Pfam" id="PF03853">
    <property type="entry name" value="YjeF_N"/>
    <property type="match status" value="1"/>
</dbReference>
<evidence type="ECO:0000256" key="6">
    <source>
        <dbReference type="ARBA" id="ARBA00022741"/>
    </source>
</evidence>
<dbReference type="PANTHER" id="PTHR12592">
    <property type="entry name" value="ATP-DEPENDENT (S)-NAD(P)H-HYDRATE DEHYDRATASE FAMILY MEMBER"/>
    <property type="match status" value="1"/>
</dbReference>
<dbReference type="EMBL" id="CP026606">
    <property type="protein sequence ID" value="AVB76216.1"/>
    <property type="molecule type" value="Genomic_DNA"/>
</dbReference>
<feature type="binding site" evidence="17">
    <location>
        <position position="279"/>
    </location>
    <ligand>
        <name>(6S)-NADPHX</name>
        <dbReference type="ChEBI" id="CHEBI:64076"/>
    </ligand>
</feature>
<protein>
    <recommendedName>
        <fullName evidence="19">Bifunctional NAD(P)H-hydrate repair enzyme</fullName>
    </recommendedName>
    <alternativeName>
        <fullName evidence="19">Nicotinamide nucleotide repair protein</fullName>
    </alternativeName>
    <domain>
        <recommendedName>
            <fullName evidence="19">ADP-dependent (S)-NAD(P)H-hydrate dehydratase</fullName>
            <ecNumber evidence="19">4.2.1.136</ecNumber>
        </recommendedName>
        <alternativeName>
            <fullName evidence="19">ADP-dependent NAD(P)HX dehydratase</fullName>
        </alternativeName>
    </domain>
    <domain>
        <recommendedName>
            <fullName evidence="19">NAD(P)H-hydrate epimerase</fullName>
            <ecNumber evidence="19">5.1.99.6</ecNumber>
        </recommendedName>
    </domain>
</protein>
<dbReference type="Gene3D" id="3.40.1190.20">
    <property type="match status" value="1"/>
</dbReference>
<keyword evidence="8 17" id="KW-0521">NADP</keyword>
<keyword evidence="11 18" id="KW-0413">Isomerase</keyword>
<feature type="binding site" evidence="18">
    <location>
        <begin position="83"/>
        <end position="87"/>
    </location>
    <ligand>
        <name>(6S)-NADPHX</name>
        <dbReference type="ChEBI" id="CHEBI:64076"/>
    </ligand>
</feature>
<dbReference type="InterPro" id="IPR000631">
    <property type="entry name" value="CARKD"/>
</dbReference>
<dbReference type="PROSITE" id="PS51385">
    <property type="entry name" value="YJEF_N"/>
    <property type="match status" value="1"/>
</dbReference>
<comment type="function">
    <text evidence="17">Catalyzes the dehydration of the S-form of NAD(P)HX at the expense of ADP, which is converted to AMP. Together with NAD(P)HX epimerase, which catalyzes the epimerization of the S- and R-forms, the enzyme allows the repair of both epimers of NAD(P)HX, a damaged form of NAD(P)H that is a result of enzymatic or heat-dependent hydration.</text>
</comment>
<feature type="binding site" evidence="17">
    <location>
        <position position="393"/>
    </location>
    <ligand>
        <name>(6S)-NADPHX</name>
        <dbReference type="ChEBI" id="CHEBI:64076"/>
    </ligand>
</feature>
<evidence type="ECO:0000256" key="9">
    <source>
        <dbReference type="ARBA" id="ARBA00022958"/>
    </source>
</evidence>
<evidence type="ECO:0000313" key="25">
    <source>
        <dbReference type="Proteomes" id="UP000239462"/>
    </source>
</evidence>
<comment type="catalytic activity">
    <reaction evidence="1 18 19">
        <text>(6R)-NADHX = (6S)-NADHX</text>
        <dbReference type="Rhea" id="RHEA:32215"/>
        <dbReference type="ChEBI" id="CHEBI:64074"/>
        <dbReference type="ChEBI" id="CHEBI:64075"/>
        <dbReference type="EC" id="5.1.99.6"/>
    </reaction>
</comment>
<evidence type="ECO:0000256" key="16">
    <source>
        <dbReference type="ARBA" id="ARBA00049209"/>
    </source>
</evidence>
<reference evidence="22" key="2">
    <citation type="submission" date="2018-02" db="EMBL/GenBank/DDBJ databases">
        <title>Complete genome sequence of the Methanococcus maripaludis type strain JJ (DSM 2067), a model for selenoprotein synthesis in Archaea.</title>
        <authorList>
            <person name="Poehlein A."/>
            <person name="Heym D."/>
            <person name="Quitzke V."/>
            <person name="Fersch J."/>
            <person name="Daniel R."/>
            <person name="Rother M."/>
        </authorList>
    </citation>
    <scope>NUCLEOTIDE SEQUENCE [LARGE SCALE GENOMIC DNA]</scope>
    <source>
        <strain evidence="22">DSM 2067</strain>
    </source>
</reference>
<dbReference type="InterPro" id="IPR029056">
    <property type="entry name" value="Ribokinase-like"/>
</dbReference>
<dbReference type="SUPFAM" id="SSF64153">
    <property type="entry name" value="YjeF N-terminal domain-like"/>
    <property type="match status" value="1"/>
</dbReference>
<evidence type="ECO:0000313" key="26">
    <source>
        <dbReference type="Proteomes" id="UP000567099"/>
    </source>
</evidence>
<comment type="function">
    <text evidence="14 19">Bifunctional enzyme that catalyzes the epimerization of the S- and R-forms of NAD(P)HX and the dehydration of the S-form of NAD(P)HX at the expense of ADP, which is converted to AMP. This allows the repair of both epimers of NAD(P)HX, a damaged form of NAD(P)H that is a result of enzymatic or heat-dependent hydration.</text>
</comment>
<keyword evidence="9 18" id="KW-0630">Potassium</keyword>
<dbReference type="PANTHER" id="PTHR12592:SF0">
    <property type="entry name" value="ATP-DEPENDENT (S)-NAD(P)H-HYDRATE DEHYDRATASE"/>
    <property type="match status" value="1"/>
</dbReference>
<feature type="binding site" evidence="18">
    <location>
        <position position="164"/>
    </location>
    <ligand>
        <name>K(+)</name>
        <dbReference type="ChEBI" id="CHEBI:29103"/>
    </ligand>
</feature>
<dbReference type="RefSeq" id="WP_104837784.1">
    <property type="nucleotide sequence ID" value="NZ_CP026606.1"/>
</dbReference>